<organism evidence="1 2">
    <name type="scientific">Kocuria atrinae</name>
    <dbReference type="NCBI Taxonomy" id="592377"/>
    <lineage>
        <taxon>Bacteria</taxon>
        <taxon>Bacillati</taxon>
        <taxon>Actinomycetota</taxon>
        <taxon>Actinomycetes</taxon>
        <taxon>Micrococcales</taxon>
        <taxon>Micrococcaceae</taxon>
        <taxon>Kocuria</taxon>
    </lineage>
</organism>
<proteinExistence type="predicted"/>
<dbReference type="Proteomes" id="UP001500166">
    <property type="component" value="Unassembled WGS sequence"/>
</dbReference>
<evidence type="ECO:0008006" key="3">
    <source>
        <dbReference type="Google" id="ProtNLM"/>
    </source>
</evidence>
<keyword evidence="2" id="KW-1185">Reference proteome</keyword>
<sequence>MTVHWLLPINPAAHLEFQPSDWLTRSDATAVWEAIGRSQQIARWCLRSGYRSMQAGDLIWAYLSKRQEVCAVGLVRAVAEEADGWYVYVGWDMNRTARLCSDPVPRAEFGQVPMSTCRANERTAEVLSRAYDRDSSTRP</sequence>
<gene>
    <name evidence="1" type="ORF">GCM10009824_25040</name>
</gene>
<reference evidence="2" key="1">
    <citation type="journal article" date="2019" name="Int. J. Syst. Evol. Microbiol.">
        <title>The Global Catalogue of Microorganisms (GCM) 10K type strain sequencing project: providing services to taxonomists for standard genome sequencing and annotation.</title>
        <authorList>
            <consortium name="The Broad Institute Genomics Platform"/>
            <consortium name="The Broad Institute Genome Sequencing Center for Infectious Disease"/>
            <person name="Wu L."/>
            <person name="Ma J."/>
        </authorList>
    </citation>
    <scope>NUCLEOTIDE SEQUENCE [LARGE SCALE GENOMIC DNA]</scope>
    <source>
        <strain evidence="2">JCM 15914</strain>
    </source>
</reference>
<evidence type="ECO:0000313" key="1">
    <source>
        <dbReference type="EMBL" id="GAA2122204.1"/>
    </source>
</evidence>
<protein>
    <recommendedName>
        <fullName evidence="3">EVE domain-containing protein</fullName>
    </recommendedName>
</protein>
<comment type="caution">
    <text evidence="1">The sequence shown here is derived from an EMBL/GenBank/DDBJ whole genome shotgun (WGS) entry which is preliminary data.</text>
</comment>
<evidence type="ECO:0000313" key="2">
    <source>
        <dbReference type="Proteomes" id="UP001500166"/>
    </source>
</evidence>
<dbReference type="RefSeq" id="WP_344225351.1">
    <property type="nucleotide sequence ID" value="NZ_BAAAQA010000033.1"/>
</dbReference>
<name>A0ABP5JYF9_9MICC</name>
<dbReference type="SUPFAM" id="SSF88697">
    <property type="entry name" value="PUA domain-like"/>
    <property type="match status" value="1"/>
</dbReference>
<dbReference type="InterPro" id="IPR015947">
    <property type="entry name" value="PUA-like_sf"/>
</dbReference>
<accession>A0ABP5JYF9</accession>
<dbReference type="EMBL" id="BAAAQA010000033">
    <property type="protein sequence ID" value="GAA2122204.1"/>
    <property type="molecule type" value="Genomic_DNA"/>
</dbReference>